<dbReference type="AlphaFoldDB" id="A0A840L8R1"/>
<dbReference type="EMBL" id="JACHLP010000007">
    <property type="protein sequence ID" value="MBB4844964.1"/>
    <property type="molecule type" value="Genomic_DNA"/>
</dbReference>
<dbReference type="SUPFAM" id="SSF63446">
    <property type="entry name" value="Type I dockerin domain"/>
    <property type="match status" value="1"/>
</dbReference>
<dbReference type="Proteomes" id="UP000562027">
    <property type="component" value="Unassembled WGS sequence"/>
</dbReference>
<proteinExistence type="predicted"/>
<dbReference type="InterPro" id="IPR002105">
    <property type="entry name" value="Dockerin_1_rpt"/>
</dbReference>
<comment type="caution">
    <text evidence="1">The sequence shown here is derived from an EMBL/GenBank/DDBJ whole genome shotgun (WGS) entry which is preliminary data.</text>
</comment>
<dbReference type="GO" id="GO:0000272">
    <property type="term" value="P:polysaccharide catabolic process"/>
    <property type="evidence" value="ECO:0007669"/>
    <property type="project" value="InterPro"/>
</dbReference>
<dbReference type="CDD" id="cd14256">
    <property type="entry name" value="Dockerin_I"/>
    <property type="match status" value="1"/>
</dbReference>
<sequence>MSFVRLHQTLRLSALALGIALGFAGPLPLAQAQNSGLINTSPTHTWAQPITAGSTQLRLQIPVAALSDLRLQLVLPVSGAHISLLDPQGQEVIAANDPRISFLDGAQLSPPLPGGVFITPSIANPADGVWTLQANFPAAPVPTVAILSSYAQSPYQVGMVISGQSFRVGQPVPLGMLVLHQGLPMTHLAPSLSISKDGNPLATLNAVDNGQAADFDGLADDGIYSQGYRFGQTGRYQIDGKVSIPAPGGGSIQRSATAFVDIVPANFVFGSVSGTVIRDASGCVRQLDVNLSGTVASAGTYSTAGTLLSSGGPGSLLKRSNVVLSGPGALNAKLSYTASEIRKSFAADGDFIVDPLDVLAFSGQSPRLEMRKPSATSFSGLTLAQFCSAPIELANAASVNPVLRNGFIGQLEFSLPVRVNVSDSYQISFKVLDAQGLEVGQFGLNNFLNAGDNRVSATVMADKLQRSDGPYRIESVLVVGGGSTAQASRIPVGGSSLSRWQIFPTISGDLNGDGSVNTADRDLLLQFRGQSPLIPGDRRDLNGDGKIDLQDARLLILKACAAPNCPKN</sequence>
<evidence type="ECO:0008006" key="3">
    <source>
        <dbReference type="Google" id="ProtNLM"/>
    </source>
</evidence>
<protein>
    <recommendedName>
        <fullName evidence="3">Dockerin domain-containing protein</fullName>
    </recommendedName>
</protein>
<evidence type="ECO:0000313" key="1">
    <source>
        <dbReference type="EMBL" id="MBB4844964.1"/>
    </source>
</evidence>
<name>A0A840L8R1_9BURK</name>
<reference evidence="1 2" key="1">
    <citation type="submission" date="2020-08" db="EMBL/GenBank/DDBJ databases">
        <title>Functional genomics of gut bacteria from endangered species of beetles.</title>
        <authorList>
            <person name="Carlos-Shanley C."/>
        </authorList>
    </citation>
    <scope>NUCLEOTIDE SEQUENCE [LARGE SCALE GENOMIC DNA]</scope>
    <source>
        <strain evidence="1 2">S00239</strain>
    </source>
</reference>
<dbReference type="InterPro" id="IPR036439">
    <property type="entry name" value="Dockerin_dom_sf"/>
</dbReference>
<dbReference type="RefSeq" id="WP_184302225.1">
    <property type="nucleotide sequence ID" value="NZ_JACHLP010000007.1"/>
</dbReference>
<gene>
    <name evidence="1" type="ORF">HNP55_003510</name>
</gene>
<evidence type="ECO:0000313" key="2">
    <source>
        <dbReference type="Proteomes" id="UP000562027"/>
    </source>
</evidence>
<dbReference type="Pfam" id="PF00404">
    <property type="entry name" value="Dockerin_1"/>
    <property type="match status" value="1"/>
</dbReference>
<dbReference type="Gene3D" id="1.10.1330.10">
    <property type="entry name" value="Dockerin domain"/>
    <property type="match status" value="1"/>
</dbReference>
<organism evidence="1 2">
    <name type="scientific">Roseateles oligotrophus</name>
    <dbReference type="NCBI Taxonomy" id="1769250"/>
    <lineage>
        <taxon>Bacteria</taxon>
        <taxon>Pseudomonadati</taxon>
        <taxon>Pseudomonadota</taxon>
        <taxon>Betaproteobacteria</taxon>
        <taxon>Burkholderiales</taxon>
        <taxon>Sphaerotilaceae</taxon>
        <taxon>Roseateles</taxon>
    </lineage>
</organism>
<dbReference type="GO" id="GO:0004553">
    <property type="term" value="F:hydrolase activity, hydrolyzing O-glycosyl compounds"/>
    <property type="evidence" value="ECO:0007669"/>
    <property type="project" value="InterPro"/>
</dbReference>
<keyword evidence="2" id="KW-1185">Reference proteome</keyword>
<accession>A0A840L8R1</accession>